<evidence type="ECO:0000256" key="1">
    <source>
        <dbReference type="ARBA" id="ARBA00023152"/>
    </source>
</evidence>
<dbReference type="CDD" id="cd07067">
    <property type="entry name" value="HP_PGM_like"/>
    <property type="match status" value="1"/>
</dbReference>
<keyword evidence="1" id="KW-0324">Glycolysis</keyword>
<dbReference type="SMART" id="SM00855">
    <property type="entry name" value="PGAM"/>
    <property type="match status" value="1"/>
</dbReference>
<sequence length="212" mass="24960">MGSIYLIRHGESKANTDNFWLDDTFGLTTKGKRQSRKVAKLCKQLDINMIISSTLKRSQETAEIIGEILNKPIEYSDLFIERKWPSEQQSLPKDDPLAIKIKEKIWKNFSKPNFRYSDEENFQDLKKRVSKIFSFFERHKDKNILVITHGFTLRMILAYAVMGKQLTPIDADQFVDKFHTKNTGITVINRSKKQKRTNWYVSSWNSYSHLFE</sequence>
<dbReference type="EMBL" id="PCTT01000009">
    <property type="protein sequence ID" value="PIP87353.1"/>
    <property type="molecule type" value="Genomic_DNA"/>
</dbReference>
<comment type="caution">
    <text evidence="4">The sequence shown here is derived from an EMBL/GenBank/DDBJ whole genome shotgun (WGS) entry which is preliminary data.</text>
</comment>
<accession>A0A2H0DYU9</accession>
<dbReference type="InterPro" id="IPR001345">
    <property type="entry name" value="PG/BPGM_mutase_AS"/>
</dbReference>
<evidence type="ECO:0000313" key="5">
    <source>
        <dbReference type="Proteomes" id="UP000231143"/>
    </source>
</evidence>
<feature type="binding site" evidence="3">
    <location>
        <position position="57"/>
    </location>
    <ligand>
        <name>substrate</name>
    </ligand>
</feature>
<dbReference type="Proteomes" id="UP000231143">
    <property type="component" value="Unassembled WGS sequence"/>
</dbReference>
<organism evidence="4 5">
    <name type="scientific">Candidatus Campbellbacteria bacterium CG22_combo_CG10-13_8_21_14_all_36_13</name>
    <dbReference type="NCBI Taxonomy" id="1974529"/>
    <lineage>
        <taxon>Bacteria</taxon>
        <taxon>Candidatus Campbelliibacteriota</taxon>
    </lineage>
</organism>
<reference evidence="4 5" key="1">
    <citation type="submission" date="2017-09" db="EMBL/GenBank/DDBJ databases">
        <title>Depth-based differentiation of microbial function through sediment-hosted aquifers and enrichment of novel symbionts in the deep terrestrial subsurface.</title>
        <authorList>
            <person name="Probst A.J."/>
            <person name="Ladd B."/>
            <person name="Jarett J.K."/>
            <person name="Geller-Mcgrath D.E."/>
            <person name="Sieber C.M."/>
            <person name="Emerson J.B."/>
            <person name="Anantharaman K."/>
            <person name="Thomas B.C."/>
            <person name="Malmstrom R."/>
            <person name="Stieglmeier M."/>
            <person name="Klingl A."/>
            <person name="Woyke T."/>
            <person name="Ryan C.M."/>
            <person name="Banfield J.F."/>
        </authorList>
    </citation>
    <scope>NUCLEOTIDE SEQUENCE [LARGE SCALE GENOMIC DNA]</scope>
    <source>
        <strain evidence="4">CG22_combo_CG10-13_8_21_14_all_36_13</strain>
    </source>
</reference>
<name>A0A2H0DYU9_9BACT</name>
<dbReference type="InterPro" id="IPR013078">
    <property type="entry name" value="His_Pase_superF_clade-1"/>
</dbReference>
<evidence type="ECO:0008006" key="6">
    <source>
        <dbReference type="Google" id="ProtNLM"/>
    </source>
</evidence>
<dbReference type="GO" id="GO:0005737">
    <property type="term" value="C:cytoplasm"/>
    <property type="evidence" value="ECO:0007669"/>
    <property type="project" value="TreeGrafter"/>
</dbReference>
<dbReference type="PROSITE" id="PS00175">
    <property type="entry name" value="PG_MUTASE"/>
    <property type="match status" value="1"/>
</dbReference>
<proteinExistence type="predicted"/>
<dbReference type="GO" id="GO:0016791">
    <property type="term" value="F:phosphatase activity"/>
    <property type="evidence" value="ECO:0007669"/>
    <property type="project" value="TreeGrafter"/>
</dbReference>
<gene>
    <name evidence="4" type="ORF">COW81_00740</name>
</gene>
<dbReference type="InterPro" id="IPR050275">
    <property type="entry name" value="PGM_Phosphatase"/>
</dbReference>
<protein>
    <recommendedName>
        <fullName evidence="6">Histidine phosphatase family protein</fullName>
    </recommendedName>
</protein>
<dbReference type="SUPFAM" id="SSF53254">
    <property type="entry name" value="Phosphoglycerate mutase-like"/>
    <property type="match status" value="1"/>
</dbReference>
<feature type="binding site" evidence="3">
    <location>
        <begin position="8"/>
        <end position="15"/>
    </location>
    <ligand>
        <name>substrate</name>
    </ligand>
</feature>
<dbReference type="InterPro" id="IPR029033">
    <property type="entry name" value="His_PPase_superfam"/>
</dbReference>
<dbReference type="PANTHER" id="PTHR48100:SF1">
    <property type="entry name" value="HISTIDINE PHOSPHATASE FAMILY PROTEIN-RELATED"/>
    <property type="match status" value="1"/>
</dbReference>
<evidence type="ECO:0000256" key="3">
    <source>
        <dbReference type="PIRSR" id="PIRSR613078-2"/>
    </source>
</evidence>
<dbReference type="Pfam" id="PF00300">
    <property type="entry name" value="His_Phos_1"/>
    <property type="match status" value="1"/>
</dbReference>
<evidence type="ECO:0000256" key="2">
    <source>
        <dbReference type="ARBA" id="ARBA00023235"/>
    </source>
</evidence>
<dbReference type="AlphaFoldDB" id="A0A2H0DYU9"/>
<dbReference type="Gene3D" id="3.40.50.1240">
    <property type="entry name" value="Phosphoglycerate mutase-like"/>
    <property type="match status" value="1"/>
</dbReference>
<keyword evidence="2" id="KW-0413">Isomerase</keyword>
<evidence type="ECO:0000313" key="4">
    <source>
        <dbReference type="EMBL" id="PIP87353.1"/>
    </source>
</evidence>
<dbReference type="PANTHER" id="PTHR48100">
    <property type="entry name" value="BROAD-SPECIFICITY PHOSPHATASE YOR283W-RELATED"/>
    <property type="match status" value="1"/>
</dbReference>